<evidence type="ECO:0000256" key="6">
    <source>
        <dbReference type="ARBA" id="ARBA00023163"/>
    </source>
</evidence>
<keyword evidence="5" id="KW-0805">Transcription regulation</keyword>
<dbReference type="SUPFAM" id="SSF46689">
    <property type="entry name" value="Homeodomain-like"/>
    <property type="match status" value="1"/>
</dbReference>
<evidence type="ECO:0000313" key="11">
    <source>
        <dbReference type="Proteomes" id="UP000298602"/>
    </source>
</evidence>
<dbReference type="InterPro" id="IPR027417">
    <property type="entry name" value="P-loop_NTPase"/>
</dbReference>
<evidence type="ECO:0000256" key="7">
    <source>
        <dbReference type="PROSITE-ProRule" id="PRU00169"/>
    </source>
</evidence>
<dbReference type="Pfam" id="PF00158">
    <property type="entry name" value="Sigma54_activat"/>
    <property type="match status" value="1"/>
</dbReference>
<dbReference type="SUPFAM" id="SSF52540">
    <property type="entry name" value="P-loop containing nucleoside triphosphate hydrolases"/>
    <property type="match status" value="1"/>
</dbReference>
<dbReference type="Gene3D" id="1.10.10.60">
    <property type="entry name" value="Homeodomain-like"/>
    <property type="match status" value="1"/>
</dbReference>
<dbReference type="Gene3D" id="1.10.8.60">
    <property type="match status" value="1"/>
</dbReference>
<dbReference type="SUPFAM" id="SSF52172">
    <property type="entry name" value="CheY-like"/>
    <property type="match status" value="1"/>
</dbReference>
<dbReference type="Gene3D" id="3.40.50.300">
    <property type="entry name" value="P-loop containing nucleotide triphosphate hydrolases"/>
    <property type="match status" value="1"/>
</dbReference>
<evidence type="ECO:0000313" key="10">
    <source>
        <dbReference type="EMBL" id="QCQ21303.1"/>
    </source>
</evidence>
<keyword evidence="4" id="KW-0902">Two-component regulatory system</keyword>
<reference evidence="10 11" key="2">
    <citation type="submission" date="2019-05" db="EMBL/GenBank/DDBJ databases">
        <authorList>
            <person name="Suflita J.M."/>
            <person name="Marks C.R."/>
        </authorList>
    </citation>
    <scope>NUCLEOTIDE SEQUENCE [LARGE SCALE GENOMIC DNA]</scope>
    <source>
        <strain evidence="10 11">ALDC</strain>
    </source>
</reference>
<dbReference type="PANTHER" id="PTHR32071">
    <property type="entry name" value="TRANSCRIPTIONAL REGULATORY PROTEIN"/>
    <property type="match status" value="1"/>
</dbReference>
<dbReference type="InterPro" id="IPR058031">
    <property type="entry name" value="AAA_lid_NorR"/>
</dbReference>
<keyword evidence="3" id="KW-0067">ATP-binding</keyword>
<dbReference type="PROSITE" id="PS00675">
    <property type="entry name" value="SIGMA54_INTERACT_1"/>
    <property type="match status" value="1"/>
</dbReference>
<dbReference type="Pfam" id="PF00072">
    <property type="entry name" value="Response_reg"/>
    <property type="match status" value="1"/>
</dbReference>
<feature type="modified residue" description="4-aspartylphosphate" evidence="7">
    <location>
        <position position="58"/>
    </location>
</feature>
<dbReference type="InterPro" id="IPR003593">
    <property type="entry name" value="AAA+_ATPase"/>
</dbReference>
<keyword evidence="11" id="KW-1185">Reference proteome</keyword>
<evidence type="ECO:0000256" key="2">
    <source>
        <dbReference type="ARBA" id="ARBA00022741"/>
    </source>
</evidence>
<dbReference type="Pfam" id="PF02954">
    <property type="entry name" value="HTH_8"/>
    <property type="match status" value="1"/>
</dbReference>
<sequence length="468" mass="52384">MTAPLPPCSILVVDDDPTTLDLIVESLTEEGYDVAKAADGREAAAMADRRSFDIVLTDLVMPGMSGLEVLAHFTEHHPEATVIVLTGYATIETAVEAMKRGAFDYLSKPAKLDEILMVLRRAQELKALRSENILLKSQLQDRYGFDKIIGESTAMQAVYHMIHRVANTDSTVLITGESGTGKELIANAIHFNSERRDRPIVPINCGAIPEELLESELFGHEKGSFTGALKERKGRFELAHQGTVFLDEIGDMSPKLQVKLLRFLQERQFERVGGSRTIQVDVRILAATHRDLESAVADGSFREDLYFRLNVIPLHVPSLRERHGDLPLLVHHFLREHCRNKDIQLKRISREALAAMEAYEWPGNVRELQNVIERLVILTECDEIKLEDLPPRMRREIPAPSPPPAVQLGDEGIDLKKTLEDLENRLILEALKKTGGVKNQAAKLLGLNRTTLIEKLKKKNLDLPAFGS</sequence>
<feature type="domain" description="Response regulatory" evidence="9">
    <location>
        <begin position="9"/>
        <end position="123"/>
    </location>
</feature>
<dbReference type="PRINTS" id="PR01590">
    <property type="entry name" value="HTHFIS"/>
</dbReference>
<dbReference type="PANTHER" id="PTHR32071:SF122">
    <property type="entry name" value="SIGMA FACTOR"/>
    <property type="match status" value="1"/>
</dbReference>
<feature type="domain" description="Sigma-54 factor interaction" evidence="8">
    <location>
        <begin position="148"/>
        <end position="377"/>
    </location>
</feature>
<dbReference type="InterPro" id="IPR009057">
    <property type="entry name" value="Homeodomain-like_sf"/>
</dbReference>
<dbReference type="SMART" id="SM00382">
    <property type="entry name" value="AAA"/>
    <property type="match status" value="1"/>
</dbReference>
<dbReference type="InterPro" id="IPR011006">
    <property type="entry name" value="CheY-like_superfamily"/>
</dbReference>
<name>A0A4P8L170_9BACT</name>
<reference evidence="10 11" key="1">
    <citation type="submission" date="2019-05" db="EMBL/GenBank/DDBJ databases">
        <title>The Complete Genome Sequence of the n-alkane-degrading Desulfoglaeba alkanexedens ALDC reveals multiple alkylsuccinate synthase gene clusters.</title>
        <authorList>
            <person name="Callaghan A.V."/>
            <person name="Davidova I.A."/>
            <person name="Duncan K.E."/>
            <person name="Morris B."/>
            <person name="McInerney M.J."/>
        </authorList>
    </citation>
    <scope>NUCLEOTIDE SEQUENCE [LARGE SCALE GENOMIC DNA]</scope>
    <source>
        <strain evidence="10 11">ALDC</strain>
    </source>
</reference>
<dbReference type="InterPro" id="IPR002078">
    <property type="entry name" value="Sigma_54_int"/>
</dbReference>
<evidence type="ECO:0000256" key="1">
    <source>
        <dbReference type="ARBA" id="ARBA00022553"/>
    </source>
</evidence>
<dbReference type="GO" id="GO:0000160">
    <property type="term" value="P:phosphorelay signal transduction system"/>
    <property type="evidence" value="ECO:0007669"/>
    <property type="project" value="UniProtKB-KW"/>
</dbReference>
<dbReference type="InterPro" id="IPR001789">
    <property type="entry name" value="Sig_transdc_resp-reg_receiver"/>
</dbReference>
<dbReference type="CDD" id="cd00009">
    <property type="entry name" value="AAA"/>
    <property type="match status" value="1"/>
</dbReference>
<dbReference type="PROSITE" id="PS50045">
    <property type="entry name" value="SIGMA54_INTERACT_4"/>
    <property type="match status" value="1"/>
</dbReference>
<dbReference type="RefSeq" id="WP_137423272.1">
    <property type="nucleotide sequence ID" value="NZ_CP040098.1"/>
</dbReference>
<organism evidence="10 11">
    <name type="scientific">Desulfoglaeba alkanexedens ALDC</name>
    <dbReference type="NCBI Taxonomy" id="980445"/>
    <lineage>
        <taxon>Bacteria</taxon>
        <taxon>Pseudomonadati</taxon>
        <taxon>Thermodesulfobacteriota</taxon>
        <taxon>Syntrophobacteria</taxon>
        <taxon>Syntrophobacterales</taxon>
        <taxon>Syntrophobacteraceae</taxon>
        <taxon>Desulfoglaeba</taxon>
    </lineage>
</organism>
<dbReference type="Proteomes" id="UP000298602">
    <property type="component" value="Chromosome"/>
</dbReference>
<dbReference type="FunFam" id="3.40.50.2300:FF:000018">
    <property type="entry name" value="DNA-binding transcriptional regulator NtrC"/>
    <property type="match status" value="1"/>
</dbReference>
<keyword evidence="1 7" id="KW-0597">Phosphoprotein</keyword>
<accession>A0A4P8L170</accession>
<dbReference type="PROSITE" id="PS00688">
    <property type="entry name" value="SIGMA54_INTERACT_3"/>
    <property type="match status" value="1"/>
</dbReference>
<dbReference type="InterPro" id="IPR002197">
    <property type="entry name" value="HTH_Fis"/>
</dbReference>
<keyword evidence="6" id="KW-0804">Transcription</keyword>
<evidence type="ECO:0000256" key="3">
    <source>
        <dbReference type="ARBA" id="ARBA00022840"/>
    </source>
</evidence>
<dbReference type="Gene3D" id="3.40.50.2300">
    <property type="match status" value="1"/>
</dbReference>
<dbReference type="InterPro" id="IPR025662">
    <property type="entry name" value="Sigma_54_int_dom_ATP-bd_1"/>
</dbReference>
<dbReference type="KEGG" id="dax:FDQ92_03355"/>
<dbReference type="GO" id="GO:0043565">
    <property type="term" value="F:sequence-specific DNA binding"/>
    <property type="evidence" value="ECO:0007669"/>
    <property type="project" value="InterPro"/>
</dbReference>
<evidence type="ECO:0000259" key="8">
    <source>
        <dbReference type="PROSITE" id="PS50045"/>
    </source>
</evidence>
<gene>
    <name evidence="10" type="ORF">FDQ92_03355</name>
</gene>
<evidence type="ECO:0000256" key="4">
    <source>
        <dbReference type="ARBA" id="ARBA00023012"/>
    </source>
</evidence>
<evidence type="ECO:0000259" key="9">
    <source>
        <dbReference type="PROSITE" id="PS50110"/>
    </source>
</evidence>
<dbReference type="FunFam" id="3.40.50.300:FF:000006">
    <property type="entry name" value="DNA-binding transcriptional regulator NtrC"/>
    <property type="match status" value="1"/>
</dbReference>
<dbReference type="GO" id="GO:0005524">
    <property type="term" value="F:ATP binding"/>
    <property type="evidence" value="ECO:0007669"/>
    <property type="project" value="UniProtKB-KW"/>
</dbReference>
<dbReference type="Pfam" id="PF25601">
    <property type="entry name" value="AAA_lid_14"/>
    <property type="match status" value="1"/>
</dbReference>
<dbReference type="AlphaFoldDB" id="A0A4P8L170"/>
<dbReference type="EMBL" id="CP040098">
    <property type="protein sequence ID" value="QCQ21303.1"/>
    <property type="molecule type" value="Genomic_DNA"/>
</dbReference>
<dbReference type="InterPro" id="IPR025944">
    <property type="entry name" value="Sigma_54_int_dom_CS"/>
</dbReference>
<proteinExistence type="predicted"/>
<evidence type="ECO:0000256" key="5">
    <source>
        <dbReference type="ARBA" id="ARBA00023015"/>
    </source>
</evidence>
<protein>
    <submittedName>
        <fullName evidence="10">Sigma-54-dependent Fis family transcriptional regulator</fullName>
    </submittedName>
</protein>
<dbReference type="OrthoDB" id="9814761at2"/>
<dbReference type="SMART" id="SM00448">
    <property type="entry name" value="REC"/>
    <property type="match status" value="1"/>
</dbReference>
<dbReference type="PROSITE" id="PS50110">
    <property type="entry name" value="RESPONSE_REGULATORY"/>
    <property type="match status" value="1"/>
</dbReference>
<dbReference type="GO" id="GO:0006355">
    <property type="term" value="P:regulation of DNA-templated transcription"/>
    <property type="evidence" value="ECO:0007669"/>
    <property type="project" value="InterPro"/>
</dbReference>
<keyword evidence="2" id="KW-0547">Nucleotide-binding</keyword>